<dbReference type="RefSeq" id="WP_112782584.1">
    <property type="nucleotide sequence ID" value="NZ_CP030041.1"/>
</dbReference>
<evidence type="ECO:0000313" key="2">
    <source>
        <dbReference type="Proteomes" id="UP000248688"/>
    </source>
</evidence>
<proteinExistence type="predicted"/>
<protein>
    <recommendedName>
        <fullName evidence="3">DUF2116 family Zn-ribbon domain-containing protein</fullName>
    </recommendedName>
</protein>
<accession>A0A2Z4IEA3</accession>
<evidence type="ECO:0008006" key="3">
    <source>
        <dbReference type="Google" id="ProtNLM"/>
    </source>
</evidence>
<dbReference type="EMBL" id="CP030041">
    <property type="protein sequence ID" value="AWW29165.1"/>
    <property type="molecule type" value="Genomic_DNA"/>
</dbReference>
<dbReference type="OrthoDB" id="5187906at2"/>
<dbReference type="Proteomes" id="UP000248688">
    <property type="component" value="Chromosome"/>
</dbReference>
<sequence>MFLEEKKCLNCQKPIQGRSDKKFCDDFCRSHYNNHLKSGRYQTVRKINNALKKNRKILELALSDVKETMRISREQLLLKGFQFKYHTHRYINKKGDVYIYCYDYGYLQLDSDWFLIVKVREHV</sequence>
<organism evidence="1 2">
    <name type="scientific">Echinicola strongylocentroti</name>
    <dbReference type="NCBI Taxonomy" id="1795355"/>
    <lineage>
        <taxon>Bacteria</taxon>
        <taxon>Pseudomonadati</taxon>
        <taxon>Bacteroidota</taxon>
        <taxon>Cytophagia</taxon>
        <taxon>Cytophagales</taxon>
        <taxon>Cyclobacteriaceae</taxon>
        <taxon>Echinicola</taxon>
    </lineage>
</organism>
<name>A0A2Z4IEA3_9BACT</name>
<dbReference type="KEGG" id="est:DN752_02860"/>
<dbReference type="AlphaFoldDB" id="A0A2Z4IEA3"/>
<keyword evidence="2" id="KW-1185">Reference proteome</keyword>
<gene>
    <name evidence="1" type="ORF">DN752_02860</name>
</gene>
<reference evidence="1 2" key="1">
    <citation type="submission" date="2018-06" db="EMBL/GenBank/DDBJ databases">
        <title>Echinicola strongylocentroti sp. nov., isolated from a sea urchin Strongylocentrotus intermedius.</title>
        <authorList>
            <person name="Bae S.S."/>
        </authorList>
    </citation>
    <scope>NUCLEOTIDE SEQUENCE [LARGE SCALE GENOMIC DNA]</scope>
    <source>
        <strain evidence="1 2">MEBiC08714</strain>
    </source>
</reference>
<evidence type="ECO:0000313" key="1">
    <source>
        <dbReference type="EMBL" id="AWW29165.1"/>
    </source>
</evidence>